<evidence type="ECO:0000259" key="1">
    <source>
        <dbReference type="SMART" id="SM00897"/>
    </source>
</evidence>
<dbReference type="RefSeq" id="WP_154809563.1">
    <property type="nucleotide sequence ID" value="NZ_VIAQ01000014.1"/>
</dbReference>
<evidence type="ECO:0008006" key="5">
    <source>
        <dbReference type="Google" id="ProtNLM"/>
    </source>
</evidence>
<organism evidence="3 4">
    <name type="scientific">Methanolobus vulcani</name>
    <dbReference type="NCBI Taxonomy" id="38026"/>
    <lineage>
        <taxon>Archaea</taxon>
        <taxon>Methanobacteriati</taxon>
        <taxon>Methanobacteriota</taxon>
        <taxon>Stenosarchaea group</taxon>
        <taxon>Methanomicrobia</taxon>
        <taxon>Methanosarcinales</taxon>
        <taxon>Methanosarcinaceae</taxon>
        <taxon>Methanolobus</taxon>
    </lineage>
</organism>
<proteinExistence type="predicted"/>
<evidence type="ECO:0000259" key="2">
    <source>
        <dbReference type="SMART" id="SM01204"/>
    </source>
</evidence>
<dbReference type="EMBL" id="VIAQ01000014">
    <property type="protein sequence ID" value="TQD25657.1"/>
    <property type="molecule type" value="Genomic_DNA"/>
</dbReference>
<dbReference type="InterPro" id="IPR019494">
    <property type="entry name" value="FIST_C"/>
</dbReference>
<dbReference type="AlphaFoldDB" id="A0A7Z8KPT0"/>
<dbReference type="OrthoDB" id="140075at2157"/>
<comment type="caution">
    <text evidence="3">The sequence shown here is derived from an EMBL/GenBank/DDBJ whole genome shotgun (WGS) entry which is preliminary data.</text>
</comment>
<gene>
    <name evidence="3" type="ORF">FKV42_07085</name>
</gene>
<dbReference type="PANTHER" id="PTHR40252">
    <property type="entry name" value="BLR0328 PROTEIN"/>
    <property type="match status" value="1"/>
</dbReference>
<evidence type="ECO:0000313" key="3">
    <source>
        <dbReference type="EMBL" id="TQD25657.1"/>
    </source>
</evidence>
<dbReference type="SMART" id="SM00897">
    <property type="entry name" value="FIST"/>
    <property type="match status" value="1"/>
</dbReference>
<sequence length="368" mass="40294">MNIVKAKSDKTTTKEAVEEIKSIFGNFEPRMVLFFASSNYESEKISAEMKATFPSSDIIGCSTAGEITSGEMLKNSVVAMAFNSDVLNNVKIEIVEGISDGVDISDAMNSFESFYGKKMTEMDYKKYLGMVLIDGLTCAEESLMENIGNKTNVFFVGGSAGDDLKFEATHVCANGKSYSDAAVLALMDVKSGFDIIKTQSFKVLDKVLVATKVNESSREILEFNNEPAAVAYAKALDVPVDELSSHFMSNPLGLMIDDEPYVRSPQAVEGSSVKFYCSILEGMELSLLESANIIEETANALQQKVEEFGEISGLVNFNCILRTLNLESDGKSKEYAEIFNDIPTTGFSTYGEQYLGHINQTATMIIFK</sequence>
<accession>A0A7Z8KPT0</accession>
<dbReference type="Proteomes" id="UP000319335">
    <property type="component" value="Unassembled WGS sequence"/>
</dbReference>
<protein>
    <recommendedName>
        <fullName evidence="5">FIST N domain-containing protein</fullName>
    </recommendedName>
</protein>
<dbReference type="SMART" id="SM01204">
    <property type="entry name" value="FIST_C"/>
    <property type="match status" value="1"/>
</dbReference>
<feature type="domain" description="FIST C-domain" evidence="2">
    <location>
        <begin position="228"/>
        <end position="356"/>
    </location>
</feature>
<dbReference type="InterPro" id="IPR013702">
    <property type="entry name" value="FIST_domain_N"/>
</dbReference>
<name>A0A7Z8KPT0_9EURY</name>
<feature type="domain" description="FIST" evidence="1">
    <location>
        <begin position="28"/>
        <end position="227"/>
    </location>
</feature>
<reference evidence="3 4" key="1">
    <citation type="submission" date="2019-06" db="EMBL/GenBank/DDBJ databases">
        <title>Draft genome sequence of Methanolobus vulcani B1d.</title>
        <authorList>
            <person name="Creighbaum A.J."/>
            <person name="Ticak T."/>
            <person name="Hariraju D."/>
            <person name="Arivett B.A."/>
            <person name="Ferguson D.J.Jr."/>
        </authorList>
    </citation>
    <scope>NUCLEOTIDE SEQUENCE [LARGE SCALE GENOMIC DNA]</scope>
    <source>
        <strain evidence="3 4">B1d</strain>
    </source>
</reference>
<dbReference type="Pfam" id="PF08495">
    <property type="entry name" value="FIST"/>
    <property type="match status" value="1"/>
</dbReference>
<keyword evidence="4" id="KW-1185">Reference proteome</keyword>
<dbReference type="PANTHER" id="PTHR40252:SF2">
    <property type="entry name" value="BLR0328 PROTEIN"/>
    <property type="match status" value="1"/>
</dbReference>
<evidence type="ECO:0000313" key="4">
    <source>
        <dbReference type="Proteomes" id="UP000319335"/>
    </source>
</evidence>
<dbReference type="Pfam" id="PF10442">
    <property type="entry name" value="FIST_C"/>
    <property type="match status" value="1"/>
</dbReference>